<proteinExistence type="predicted"/>
<keyword evidence="3 5" id="KW-1133">Transmembrane helix</keyword>
<keyword evidence="6" id="KW-0808">Transferase</keyword>
<comment type="subcellular location">
    <subcellularLocation>
        <location evidence="1">Membrane</location>
        <topology evidence="1">Multi-pass membrane protein</topology>
    </subcellularLocation>
</comment>
<sequence length="166" mass="18488">MMLGWVQVVALLVAAQRLGELVYARRNESRLRDRGAVESGASHYPLFILLHGGWLLAIFLLVPADRAPSWPLLALFVLLQAGRIWVVATLGPYWTTRILSLPGAPLVRRGPYRWVRHPNYLIVTAEIAVLPLAFGAWWIALVFSIANALLLRHRIGVEQQALAGRG</sequence>
<feature type="transmembrane region" description="Helical" evidence="5">
    <location>
        <begin position="74"/>
        <end position="94"/>
    </location>
</feature>
<feature type="transmembrane region" description="Helical" evidence="5">
    <location>
        <begin position="43"/>
        <end position="62"/>
    </location>
</feature>
<name>A0ABU1JR00_9PROT</name>
<keyword evidence="6" id="KW-0489">Methyltransferase</keyword>
<gene>
    <name evidence="6" type="ORF">E9232_002490</name>
</gene>
<keyword evidence="7" id="KW-1185">Reference proteome</keyword>
<feature type="transmembrane region" description="Helical" evidence="5">
    <location>
        <begin position="120"/>
        <end position="150"/>
    </location>
</feature>
<dbReference type="PANTHER" id="PTHR43847:SF1">
    <property type="entry name" value="BLL3993 PROTEIN"/>
    <property type="match status" value="1"/>
</dbReference>
<evidence type="ECO:0000313" key="7">
    <source>
        <dbReference type="Proteomes" id="UP001262410"/>
    </source>
</evidence>
<dbReference type="InterPro" id="IPR007269">
    <property type="entry name" value="ICMT_MeTrfase"/>
</dbReference>
<dbReference type="PANTHER" id="PTHR43847">
    <property type="entry name" value="BLL3993 PROTEIN"/>
    <property type="match status" value="1"/>
</dbReference>
<evidence type="ECO:0000256" key="3">
    <source>
        <dbReference type="ARBA" id="ARBA00022989"/>
    </source>
</evidence>
<dbReference type="RefSeq" id="WP_309794356.1">
    <property type="nucleotide sequence ID" value="NZ_JAVDPW010000004.1"/>
</dbReference>
<evidence type="ECO:0000256" key="2">
    <source>
        <dbReference type="ARBA" id="ARBA00022692"/>
    </source>
</evidence>
<dbReference type="Proteomes" id="UP001262410">
    <property type="component" value="Unassembled WGS sequence"/>
</dbReference>
<keyword evidence="2 5" id="KW-0812">Transmembrane</keyword>
<protein>
    <submittedName>
        <fullName evidence="6">Methyltransferase</fullName>
    </submittedName>
</protein>
<dbReference type="GO" id="GO:0032259">
    <property type="term" value="P:methylation"/>
    <property type="evidence" value="ECO:0007669"/>
    <property type="project" value="UniProtKB-KW"/>
</dbReference>
<evidence type="ECO:0000256" key="4">
    <source>
        <dbReference type="ARBA" id="ARBA00023136"/>
    </source>
</evidence>
<evidence type="ECO:0000256" key="1">
    <source>
        <dbReference type="ARBA" id="ARBA00004141"/>
    </source>
</evidence>
<organism evidence="6 7">
    <name type="scientific">Inquilinus ginsengisoli</name>
    <dbReference type="NCBI Taxonomy" id="363840"/>
    <lineage>
        <taxon>Bacteria</taxon>
        <taxon>Pseudomonadati</taxon>
        <taxon>Pseudomonadota</taxon>
        <taxon>Alphaproteobacteria</taxon>
        <taxon>Rhodospirillales</taxon>
        <taxon>Rhodospirillaceae</taxon>
        <taxon>Inquilinus</taxon>
    </lineage>
</organism>
<evidence type="ECO:0000256" key="5">
    <source>
        <dbReference type="SAM" id="Phobius"/>
    </source>
</evidence>
<reference evidence="6 7" key="1">
    <citation type="submission" date="2023-07" db="EMBL/GenBank/DDBJ databases">
        <title>Sorghum-associated microbial communities from plants grown in Nebraska, USA.</title>
        <authorList>
            <person name="Schachtman D."/>
        </authorList>
    </citation>
    <scope>NUCLEOTIDE SEQUENCE [LARGE SCALE GENOMIC DNA]</scope>
    <source>
        <strain evidence="6 7">584</strain>
    </source>
</reference>
<evidence type="ECO:0000313" key="6">
    <source>
        <dbReference type="EMBL" id="MDR6289969.1"/>
    </source>
</evidence>
<dbReference type="Gene3D" id="1.20.120.1630">
    <property type="match status" value="1"/>
</dbReference>
<comment type="caution">
    <text evidence="6">The sequence shown here is derived from an EMBL/GenBank/DDBJ whole genome shotgun (WGS) entry which is preliminary data.</text>
</comment>
<dbReference type="EMBL" id="JAVDPW010000004">
    <property type="protein sequence ID" value="MDR6289969.1"/>
    <property type="molecule type" value="Genomic_DNA"/>
</dbReference>
<dbReference type="GO" id="GO:0008168">
    <property type="term" value="F:methyltransferase activity"/>
    <property type="evidence" value="ECO:0007669"/>
    <property type="project" value="UniProtKB-KW"/>
</dbReference>
<keyword evidence="4 5" id="KW-0472">Membrane</keyword>
<dbReference type="Pfam" id="PF04140">
    <property type="entry name" value="ICMT"/>
    <property type="match status" value="1"/>
</dbReference>
<dbReference type="InterPro" id="IPR052527">
    <property type="entry name" value="Metal_cation-efflux_comp"/>
</dbReference>
<accession>A0ABU1JR00</accession>